<feature type="domain" description="USP" evidence="2">
    <location>
        <begin position="5"/>
        <end position="344"/>
    </location>
</feature>
<keyword evidence="4" id="KW-1185">Reference proteome</keyword>
<dbReference type="InterPro" id="IPR001394">
    <property type="entry name" value="Peptidase_C19_UCH"/>
</dbReference>
<evidence type="ECO:0000256" key="1">
    <source>
        <dbReference type="SAM" id="SignalP"/>
    </source>
</evidence>
<dbReference type="Gene3D" id="3.90.70.10">
    <property type="entry name" value="Cysteine proteinases"/>
    <property type="match status" value="1"/>
</dbReference>
<dbReference type="KEGG" id="pti:PHATRDRAFT_31772"/>
<dbReference type="InterPro" id="IPR028889">
    <property type="entry name" value="USP"/>
</dbReference>
<accession>B7FPA8</accession>
<dbReference type="AlphaFoldDB" id="B7FPA8"/>
<dbReference type="Pfam" id="PF00443">
    <property type="entry name" value="UCH"/>
    <property type="match status" value="1"/>
</dbReference>
<dbReference type="OrthoDB" id="116701at2759"/>
<feature type="chain" id="PRO_5002855139" description="USP domain-containing protein" evidence="1">
    <location>
        <begin position="28"/>
        <end position="382"/>
    </location>
</feature>
<evidence type="ECO:0000259" key="2">
    <source>
        <dbReference type="PROSITE" id="PS50235"/>
    </source>
</evidence>
<dbReference type="EMBL" id="CM000605">
    <property type="protein sequence ID" value="EEC51646.1"/>
    <property type="molecule type" value="Genomic_DNA"/>
</dbReference>
<reference evidence="3 4" key="1">
    <citation type="journal article" date="2008" name="Nature">
        <title>The Phaeodactylum genome reveals the evolutionary history of diatom genomes.</title>
        <authorList>
            <person name="Bowler C."/>
            <person name="Allen A.E."/>
            <person name="Badger J.H."/>
            <person name="Grimwood J."/>
            <person name="Jabbari K."/>
            <person name="Kuo A."/>
            <person name="Maheswari U."/>
            <person name="Martens C."/>
            <person name="Maumus F."/>
            <person name="Otillar R.P."/>
            <person name="Rayko E."/>
            <person name="Salamov A."/>
            <person name="Vandepoele K."/>
            <person name="Beszteri B."/>
            <person name="Gruber A."/>
            <person name="Heijde M."/>
            <person name="Katinka M."/>
            <person name="Mock T."/>
            <person name="Valentin K."/>
            <person name="Verret F."/>
            <person name="Berges J.A."/>
            <person name="Brownlee C."/>
            <person name="Cadoret J.P."/>
            <person name="Chiovitti A."/>
            <person name="Choi C.J."/>
            <person name="Coesel S."/>
            <person name="De Martino A."/>
            <person name="Detter J.C."/>
            <person name="Durkin C."/>
            <person name="Falciatore A."/>
            <person name="Fournet J."/>
            <person name="Haruta M."/>
            <person name="Huysman M.J."/>
            <person name="Jenkins B.D."/>
            <person name="Jiroutova K."/>
            <person name="Jorgensen R.E."/>
            <person name="Joubert Y."/>
            <person name="Kaplan A."/>
            <person name="Kroger N."/>
            <person name="Kroth P.G."/>
            <person name="La Roche J."/>
            <person name="Lindquist E."/>
            <person name="Lommer M."/>
            <person name="Martin-Jezequel V."/>
            <person name="Lopez P.J."/>
            <person name="Lucas S."/>
            <person name="Mangogna M."/>
            <person name="McGinnis K."/>
            <person name="Medlin L.K."/>
            <person name="Montsant A."/>
            <person name="Oudot-Le Secq M.P."/>
            <person name="Napoli C."/>
            <person name="Obornik M."/>
            <person name="Parker M.S."/>
            <person name="Petit J.L."/>
            <person name="Porcel B.M."/>
            <person name="Poulsen N."/>
            <person name="Robison M."/>
            <person name="Rychlewski L."/>
            <person name="Rynearson T.A."/>
            <person name="Schmutz J."/>
            <person name="Shapiro H."/>
            <person name="Siaut M."/>
            <person name="Stanley M."/>
            <person name="Sussman M.R."/>
            <person name="Taylor A.R."/>
            <person name="Vardi A."/>
            <person name="von Dassow P."/>
            <person name="Vyverman W."/>
            <person name="Willis A."/>
            <person name="Wyrwicz L.S."/>
            <person name="Rokhsar D.S."/>
            <person name="Weissenbach J."/>
            <person name="Armbrust E.V."/>
            <person name="Green B.R."/>
            <person name="Van de Peer Y."/>
            <person name="Grigoriev I.V."/>
        </authorList>
    </citation>
    <scope>NUCLEOTIDE SEQUENCE [LARGE SCALE GENOMIC DNA]</scope>
    <source>
        <strain evidence="3 4">CCAP 1055/1</strain>
    </source>
</reference>
<dbReference type="InParanoid" id="B7FPA8"/>
<feature type="signal peptide" evidence="1">
    <location>
        <begin position="1"/>
        <end position="27"/>
    </location>
</feature>
<dbReference type="SUPFAM" id="SSF54001">
    <property type="entry name" value="Cysteine proteinases"/>
    <property type="match status" value="1"/>
</dbReference>
<evidence type="ECO:0000313" key="3">
    <source>
        <dbReference type="EMBL" id="EEC51646.1"/>
    </source>
</evidence>
<organism evidence="3 4">
    <name type="scientific">Phaeodactylum tricornutum (strain CCAP 1055/1)</name>
    <dbReference type="NCBI Taxonomy" id="556484"/>
    <lineage>
        <taxon>Eukaryota</taxon>
        <taxon>Sar</taxon>
        <taxon>Stramenopiles</taxon>
        <taxon>Ochrophyta</taxon>
        <taxon>Bacillariophyta</taxon>
        <taxon>Bacillariophyceae</taxon>
        <taxon>Bacillariophycidae</taxon>
        <taxon>Naviculales</taxon>
        <taxon>Phaeodactylaceae</taxon>
        <taxon>Phaeodactylum</taxon>
    </lineage>
</organism>
<proteinExistence type="predicted"/>
<evidence type="ECO:0000313" key="4">
    <source>
        <dbReference type="Proteomes" id="UP000000759"/>
    </source>
</evidence>
<dbReference type="PROSITE" id="PS50235">
    <property type="entry name" value="USP_3"/>
    <property type="match status" value="1"/>
</dbReference>
<keyword evidence="1" id="KW-0732">Signal</keyword>
<gene>
    <name evidence="3" type="ORF">PHATRDRAFT_31772</name>
</gene>
<dbReference type="STRING" id="556484.B7FPA8"/>
<feature type="non-terminal residue" evidence="3">
    <location>
        <position position="382"/>
    </location>
</feature>
<protein>
    <recommendedName>
        <fullName evidence="2">USP domain-containing protein</fullName>
    </recommendedName>
</protein>
<dbReference type="HOGENOM" id="CLU_644753_0_0_1"/>
<dbReference type="PaxDb" id="2850-Phatr31772"/>
<sequence length="382" mass="42185">MAPVRGIFNASGVSCHLSTALLVLCHALKPISDVLIRLSQTDQADYYFRHLGLLFQKLGDDEDDEPVDPTSAYDIIETKVGVNSSDLGDATSTLAKLLQSIREAPPASSVYLQPILNLTVDGGQIHSELTGYQLDELYPNSVNMRLKTLDSRPMPVPFSLPAKHSTLTQCLEAKLSPQDLRSYTWSGAFTETVVSRDDVDTCNLKGRGWTTTRRIVVEKIPSVWILHLERFEYHDGRLEPLYHTVEIPEKLELGRSSICTSKDFVLAGGILHVTDTEDIDDPDNEGGHVVAVLRGAGDQWNLIDDEKVVKICSKTALELFAGSKSQKALKGSFVCGVLLVYQNNASLEATTSTLTAIMQQLDKHLINWSDPNSLIGRRLRIL</sequence>
<dbReference type="GO" id="GO:0004843">
    <property type="term" value="F:cysteine-type deubiquitinase activity"/>
    <property type="evidence" value="ECO:0007669"/>
    <property type="project" value="InterPro"/>
</dbReference>
<dbReference type="CDD" id="cd02257">
    <property type="entry name" value="Peptidase_C19"/>
    <property type="match status" value="1"/>
</dbReference>
<dbReference type="GO" id="GO:0016579">
    <property type="term" value="P:protein deubiquitination"/>
    <property type="evidence" value="ECO:0007669"/>
    <property type="project" value="InterPro"/>
</dbReference>
<dbReference type="GeneID" id="7196357"/>
<dbReference type="InterPro" id="IPR038765">
    <property type="entry name" value="Papain-like_cys_pep_sf"/>
</dbReference>
<reference evidence="4" key="2">
    <citation type="submission" date="2008-08" db="EMBL/GenBank/DDBJ databases">
        <authorList>
            <consortium name="Diatom Consortium"/>
            <person name="Grigoriev I."/>
            <person name="Grimwood J."/>
            <person name="Kuo A."/>
            <person name="Otillar R.P."/>
            <person name="Salamov A."/>
            <person name="Detter J.C."/>
            <person name="Lindquist E."/>
            <person name="Shapiro H."/>
            <person name="Lucas S."/>
            <person name="Glavina del Rio T."/>
            <person name="Pitluck S."/>
            <person name="Rokhsar D."/>
            <person name="Bowler C."/>
        </authorList>
    </citation>
    <scope>GENOME REANNOTATION</scope>
    <source>
        <strain evidence="4">CCAP 1055/1</strain>
    </source>
</reference>
<dbReference type="RefSeq" id="XP_002177183.1">
    <property type="nucleotide sequence ID" value="XM_002177147.1"/>
</dbReference>
<name>B7FPA8_PHATC</name>
<dbReference type="Proteomes" id="UP000000759">
    <property type="component" value="Chromosome 1"/>
</dbReference>